<comment type="caution">
    <text evidence="1">The sequence shown here is derived from an EMBL/GenBank/DDBJ whole genome shotgun (WGS) entry which is preliminary data.</text>
</comment>
<evidence type="ECO:0000313" key="1">
    <source>
        <dbReference type="EMBL" id="EMY35564.1"/>
    </source>
</evidence>
<proteinExistence type="predicted"/>
<dbReference type="AlphaFoldDB" id="N1V6B7"/>
<name>N1V6B7_9MICC</name>
<evidence type="ECO:0000313" key="2">
    <source>
        <dbReference type="Proteomes" id="UP000010729"/>
    </source>
</evidence>
<dbReference type="Proteomes" id="UP000010729">
    <property type="component" value="Unassembled WGS sequence"/>
</dbReference>
<sequence length="137" mass="14136">MSAFSPIQYTGESEVLCGVSTGALVTKGLLAIVGAPLPAGIDVLGPLPDPAGVQPISTRLPSVRTDSHARNLCAAGAWGRGVCSGEIAAFLRFAVSFFCQSVSRRKPGGADVRETSLAHWGSMPGPFRALSTGLMHD</sequence>
<organism evidence="1 2">
    <name type="scientific">Arthrobacter crystallopoietes BAB-32</name>
    <dbReference type="NCBI Taxonomy" id="1246476"/>
    <lineage>
        <taxon>Bacteria</taxon>
        <taxon>Bacillati</taxon>
        <taxon>Actinomycetota</taxon>
        <taxon>Actinomycetes</taxon>
        <taxon>Micrococcales</taxon>
        <taxon>Micrococcaceae</taxon>
        <taxon>Crystallibacter</taxon>
    </lineage>
</organism>
<keyword evidence="2" id="KW-1185">Reference proteome</keyword>
<gene>
    <name evidence="1" type="ORF">D477_003458</name>
</gene>
<accession>N1V6B7</accession>
<protein>
    <submittedName>
        <fullName evidence="1">Uncharacterized protein</fullName>
    </submittedName>
</protein>
<dbReference type="EMBL" id="ANPE02000069">
    <property type="protein sequence ID" value="EMY35564.1"/>
    <property type="molecule type" value="Genomic_DNA"/>
</dbReference>
<reference evidence="1 2" key="1">
    <citation type="journal article" date="2013" name="Genome Announc.">
        <title>Draft Genome Sequence of Arthrobacter crystallopoietes Strain BAB-32, Revealing Genes for Bioremediation.</title>
        <authorList>
            <person name="Joshi M.N."/>
            <person name="Pandit A.S."/>
            <person name="Sharma A."/>
            <person name="Pandya R.V."/>
            <person name="Desai S.M."/>
            <person name="Saxena A.K."/>
            <person name="Bagatharia S.B."/>
        </authorList>
    </citation>
    <scope>NUCLEOTIDE SEQUENCE [LARGE SCALE GENOMIC DNA]</scope>
    <source>
        <strain evidence="1 2">BAB-32</strain>
    </source>
</reference>